<dbReference type="PANTHER" id="PTHR33802:SF1">
    <property type="entry name" value="XK-RELATED PROTEIN"/>
    <property type="match status" value="1"/>
</dbReference>
<keyword evidence="4 6" id="KW-1133">Transmembrane helix</keyword>
<dbReference type="InterPro" id="IPR038330">
    <property type="entry name" value="TspO/MBR-related_sf"/>
</dbReference>
<feature type="transmembrane region" description="Helical" evidence="6">
    <location>
        <begin position="116"/>
        <end position="137"/>
    </location>
</feature>
<dbReference type="PANTHER" id="PTHR33802">
    <property type="entry name" value="SI:CH211-161H7.5-RELATED"/>
    <property type="match status" value="1"/>
</dbReference>
<evidence type="ECO:0000256" key="3">
    <source>
        <dbReference type="ARBA" id="ARBA00022692"/>
    </source>
</evidence>
<feature type="transmembrane region" description="Helical" evidence="6">
    <location>
        <begin position="210"/>
        <end position="225"/>
    </location>
</feature>
<dbReference type="KEGG" id="chn:A605_11325"/>
<evidence type="ECO:0000313" key="8">
    <source>
        <dbReference type="Proteomes" id="UP000011723"/>
    </source>
</evidence>
<sequence>MSQETIRPVKWTLPIITLVGVAAAIVTAFFGSGALGGTPVSEAAGGALSADATPVAPAGSAFSIWSVIYLGLAAYALWQLTPTARRSSRQRALRPWALLSALLNAAWIWAVQFDLLIGSVVVIVLLLAVLIRIMFILGAPRTGGWLEVLLVDGTFGLYMGWVSVATLANTYALLVAEGIELFRGIPLGVVGIVVAAGIGVATALISRGRIAPGLATAWGLAWVAVGRTEGQYESQVLVWTAAVAAAVVLLVAVLTRVRSGARIVPQATADATAPEERSGIVARPVRGN</sequence>
<evidence type="ECO:0000256" key="2">
    <source>
        <dbReference type="ARBA" id="ARBA00007524"/>
    </source>
</evidence>
<accession>M1P0F6</accession>
<name>M1P0F6_9CORY</name>
<comment type="subcellular location">
    <subcellularLocation>
        <location evidence="1">Membrane</location>
        <topology evidence="1">Multi-pass membrane protein</topology>
    </subcellularLocation>
</comment>
<evidence type="ECO:0000256" key="5">
    <source>
        <dbReference type="ARBA" id="ARBA00023136"/>
    </source>
</evidence>
<feature type="transmembrane region" description="Helical" evidence="6">
    <location>
        <begin position="12"/>
        <end position="35"/>
    </location>
</feature>
<feature type="transmembrane region" description="Helical" evidence="6">
    <location>
        <begin position="55"/>
        <end position="80"/>
    </location>
</feature>
<dbReference type="AlphaFoldDB" id="M1P0F6"/>
<dbReference type="eggNOG" id="COG1030">
    <property type="taxonomic scope" value="Bacteria"/>
</dbReference>
<feature type="transmembrane region" description="Helical" evidence="6">
    <location>
        <begin position="149"/>
        <end position="173"/>
    </location>
</feature>
<feature type="transmembrane region" description="Helical" evidence="6">
    <location>
        <begin position="237"/>
        <end position="255"/>
    </location>
</feature>
<evidence type="ECO:0000313" key="7">
    <source>
        <dbReference type="EMBL" id="AGF73265.1"/>
    </source>
</evidence>
<keyword evidence="5 6" id="KW-0472">Membrane</keyword>
<feature type="transmembrane region" description="Helical" evidence="6">
    <location>
        <begin position="185"/>
        <end position="205"/>
    </location>
</feature>
<evidence type="ECO:0008006" key="9">
    <source>
        <dbReference type="Google" id="ProtNLM"/>
    </source>
</evidence>
<gene>
    <name evidence="7" type="ORF">A605_11325</name>
</gene>
<reference evidence="7 8" key="1">
    <citation type="journal article" date="2012" name="Stand. Genomic Sci.">
        <title>Genome sequence of the halotolerant bacterium Corynebacterium halotolerans type strain YIM 70093(T) (= DSM 44683(T)).</title>
        <authorList>
            <person name="Ruckert C."/>
            <person name="Albersmeier A."/>
            <person name="Al-Dilaimi A."/>
            <person name="Niehaus K."/>
            <person name="Szczepanowski R."/>
            <person name="Kalinowski J."/>
        </authorList>
    </citation>
    <scope>NUCLEOTIDE SEQUENCE [LARGE SCALE GENOMIC DNA]</scope>
    <source>
        <strain evidence="7">YIM 70093</strain>
    </source>
</reference>
<dbReference type="InterPro" id="IPR004307">
    <property type="entry name" value="TspO_MBR"/>
</dbReference>
<proteinExistence type="inferred from homology"/>
<evidence type="ECO:0000256" key="4">
    <source>
        <dbReference type="ARBA" id="ARBA00022989"/>
    </source>
</evidence>
<dbReference type="HOGENOM" id="CLU_067293_0_0_11"/>
<dbReference type="Proteomes" id="UP000011723">
    <property type="component" value="Chromosome"/>
</dbReference>
<evidence type="ECO:0000256" key="1">
    <source>
        <dbReference type="ARBA" id="ARBA00004141"/>
    </source>
</evidence>
<organism evidence="7 8">
    <name type="scientific">Corynebacterium halotolerans YIM 70093 = DSM 44683</name>
    <dbReference type="NCBI Taxonomy" id="1121362"/>
    <lineage>
        <taxon>Bacteria</taxon>
        <taxon>Bacillati</taxon>
        <taxon>Actinomycetota</taxon>
        <taxon>Actinomycetes</taxon>
        <taxon>Mycobacteriales</taxon>
        <taxon>Corynebacteriaceae</taxon>
        <taxon>Corynebacterium</taxon>
    </lineage>
</organism>
<dbReference type="RefSeq" id="WP_015401681.1">
    <property type="nucleotide sequence ID" value="NC_020302.1"/>
</dbReference>
<keyword evidence="8" id="KW-1185">Reference proteome</keyword>
<dbReference type="Gene3D" id="1.20.1260.100">
    <property type="entry name" value="TspO/MBR protein"/>
    <property type="match status" value="1"/>
</dbReference>
<keyword evidence="3 6" id="KW-0812">Transmembrane</keyword>
<comment type="similarity">
    <text evidence="2">Belongs to the TspO/BZRP family.</text>
</comment>
<dbReference type="EMBL" id="CP003697">
    <property type="protein sequence ID" value="AGF73265.1"/>
    <property type="molecule type" value="Genomic_DNA"/>
</dbReference>
<evidence type="ECO:0000256" key="6">
    <source>
        <dbReference type="SAM" id="Phobius"/>
    </source>
</evidence>
<dbReference type="Pfam" id="PF03073">
    <property type="entry name" value="TspO_MBR"/>
    <property type="match status" value="1"/>
</dbReference>
<dbReference type="PATRIC" id="fig|1121362.3.peg.2296"/>
<dbReference type="STRING" id="1121362.A605_11325"/>
<protein>
    <recommendedName>
        <fullName evidence="9">Tryptophan-rich sensory protein</fullName>
    </recommendedName>
</protein>
<feature type="transmembrane region" description="Helical" evidence="6">
    <location>
        <begin position="92"/>
        <end position="110"/>
    </location>
</feature>